<evidence type="ECO:0000313" key="1">
    <source>
        <dbReference type="Proteomes" id="UP000046393"/>
    </source>
</evidence>
<protein>
    <submittedName>
        <fullName evidence="2">LRR domain containing protein</fullName>
    </submittedName>
</protein>
<dbReference type="Proteomes" id="UP000046393">
    <property type="component" value="Unplaced"/>
</dbReference>
<dbReference type="WBParaSite" id="SMUV_0000972601-mRNA-1">
    <property type="protein sequence ID" value="SMUV_0000972601-mRNA-1"/>
    <property type="gene ID" value="SMUV_0000972601"/>
</dbReference>
<accession>A0A158R664</accession>
<keyword evidence="1" id="KW-1185">Reference proteome</keyword>
<evidence type="ECO:0000313" key="2">
    <source>
        <dbReference type="WBParaSite" id="SMUV_0000972601-mRNA-1"/>
    </source>
</evidence>
<sequence length="68" mass="7852">MFQLHSYSLSDVAEYDPIYTLRIQCPHGSIRKSNPPDNLLNQLKNLEHVAIHRCKIGALNKNFFKVLT</sequence>
<organism evidence="1 2">
    <name type="scientific">Syphacia muris</name>
    <dbReference type="NCBI Taxonomy" id="451379"/>
    <lineage>
        <taxon>Eukaryota</taxon>
        <taxon>Metazoa</taxon>
        <taxon>Ecdysozoa</taxon>
        <taxon>Nematoda</taxon>
        <taxon>Chromadorea</taxon>
        <taxon>Rhabditida</taxon>
        <taxon>Spirurina</taxon>
        <taxon>Oxyuridomorpha</taxon>
        <taxon>Oxyuroidea</taxon>
        <taxon>Oxyuridae</taxon>
        <taxon>Syphacia</taxon>
    </lineage>
</organism>
<dbReference type="AlphaFoldDB" id="A0A158R664"/>
<reference evidence="2" key="1">
    <citation type="submission" date="2016-04" db="UniProtKB">
        <authorList>
            <consortium name="WormBaseParasite"/>
        </authorList>
    </citation>
    <scope>IDENTIFICATION</scope>
</reference>
<proteinExistence type="predicted"/>
<name>A0A158R664_9BILA</name>